<dbReference type="VEuPathDB" id="FungiDB:MELLADRAFT_112742"/>
<feature type="domain" description="C2" evidence="2">
    <location>
        <begin position="261"/>
        <end position="312"/>
    </location>
</feature>
<dbReference type="SUPFAM" id="SSF49562">
    <property type="entry name" value="C2 domain (Calcium/lipid-binding domain, CaLB)"/>
    <property type="match status" value="1"/>
</dbReference>
<sequence length="389" mass="42778">MAVIDSTPEEKKQQAILGADKLAELDMRHLHLKPTATTDKTFDKLIKLNYHLIALKIDLNGIKVEVLSPSIVASVDQILVASTPTVSGSTRMLTFTLGSKGRRIDSIRTHPKTEDDVVVMNDILEMTAKDAAAKINFKIVLIIRFGKGLIGAAKDIIIENISFCGIIWILIKLMNSFPHLQLVDLYFLEVPEFYFVLITVGFDLNTIPGISGFIESQVQHATLGPMMQVVFSILAYDPNVSTLNLEPMLAGTPIDSAIRVIQLTVHHARGLRAVKIGGGTPDPYMTILIGARGHLDCIKVKNSTQNLHWNSTPLSPSQLSQQLSHTGNHGLQQMGEEEPMPESTTTGVVRLTLHQAKELDYKQSGTSQLSPCAKIYLNGIQLKKTFVIK</sequence>
<dbReference type="InterPro" id="IPR052455">
    <property type="entry name" value="Tricalbin_domain"/>
</dbReference>
<dbReference type="RefSeq" id="XP_007417342.1">
    <property type="nucleotide sequence ID" value="XM_007417280.1"/>
</dbReference>
<dbReference type="EMBL" id="GL883159">
    <property type="protein sequence ID" value="EGF99433.1"/>
    <property type="molecule type" value="Genomic_DNA"/>
</dbReference>
<dbReference type="PANTHER" id="PTHR46980">
    <property type="entry name" value="TRICALBIN-1-RELATED"/>
    <property type="match status" value="1"/>
</dbReference>
<evidence type="ECO:0000313" key="3">
    <source>
        <dbReference type="EMBL" id="EGF99433.1"/>
    </source>
</evidence>
<feature type="compositionally biased region" description="Low complexity" evidence="1">
    <location>
        <begin position="313"/>
        <end position="324"/>
    </location>
</feature>
<dbReference type="CDD" id="cd21678">
    <property type="entry name" value="SMP_TCB"/>
    <property type="match status" value="1"/>
</dbReference>
<proteinExistence type="predicted"/>
<keyword evidence="4" id="KW-1185">Reference proteome</keyword>
<dbReference type="Pfam" id="PF00168">
    <property type="entry name" value="C2"/>
    <property type="match status" value="2"/>
</dbReference>
<dbReference type="PANTHER" id="PTHR46980:SF2">
    <property type="entry name" value="TRICALBIN-1-RELATED"/>
    <property type="match status" value="1"/>
</dbReference>
<name>F4S7G0_MELLP</name>
<dbReference type="InterPro" id="IPR035892">
    <property type="entry name" value="C2_domain_sf"/>
</dbReference>
<evidence type="ECO:0000259" key="2">
    <source>
        <dbReference type="Pfam" id="PF00168"/>
    </source>
</evidence>
<gene>
    <name evidence="3" type="ORF">MELLADRAFT_112742</name>
</gene>
<accession>F4S7G0</accession>
<dbReference type="KEGG" id="mlr:MELLADRAFT_112742"/>
<dbReference type="GeneID" id="18924777"/>
<feature type="region of interest" description="Disordered" evidence="1">
    <location>
        <begin position="309"/>
        <end position="345"/>
    </location>
</feature>
<reference evidence="4" key="1">
    <citation type="journal article" date="2011" name="Proc. Natl. Acad. Sci. U.S.A.">
        <title>Obligate biotrophy features unraveled by the genomic analysis of rust fungi.</title>
        <authorList>
            <person name="Duplessis S."/>
            <person name="Cuomo C.A."/>
            <person name="Lin Y.-C."/>
            <person name="Aerts A."/>
            <person name="Tisserant E."/>
            <person name="Veneault-Fourrey C."/>
            <person name="Joly D.L."/>
            <person name="Hacquard S."/>
            <person name="Amselem J."/>
            <person name="Cantarel B.L."/>
            <person name="Chiu R."/>
            <person name="Coutinho P.M."/>
            <person name="Feau N."/>
            <person name="Field M."/>
            <person name="Frey P."/>
            <person name="Gelhaye E."/>
            <person name="Goldberg J."/>
            <person name="Grabherr M.G."/>
            <person name="Kodira C.D."/>
            <person name="Kohler A."/>
            <person name="Kuees U."/>
            <person name="Lindquist E.A."/>
            <person name="Lucas S.M."/>
            <person name="Mago R."/>
            <person name="Mauceli E."/>
            <person name="Morin E."/>
            <person name="Murat C."/>
            <person name="Pangilinan J.L."/>
            <person name="Park R."/>
            <person name="Pearson M."/>
            <person name="Quesneville H."/>
            <person name="Rouhier N."/>
            <person name="Sakthikumar S."/>
            <person name="Salamov A.A."/>
            <person name="Schmutz J."/>
            <person name="Selles B."/>
            <person name="Shapiro H."/>
            <person name="Tanguay P."/>
            <person name="Tuskan G.A."/>
            <person name="Henrissat B."/>
            <person name="Van de Peer Y."/>
            <person name="Rouze P."/>
            <person name="Ellis J.G."/>
            <person name="Dodds P.N."/>
            <person name="Schein J.E."/>
            <person name="Zhong S."/>
            <person name="Hamelin R.C."/>
            <person name="Grigoriev I.V."/>
            <person name="Szabo L.J."/>
            <person name="Martin F."/>
        </authorList>
    </citation>
    <scope>NUCLEOTIDE SEQUENCE [LARGE SCALE GENOMIC DNA]</scope>
    <source>
        <strain evidence="4">98AG31 / pathotype 3-4-7</strain>
    </source>
</reference>
<evidence type="ECO:0000256" key="1">
    <source>
        <dbReference type="SAM" id="MobiDB-lite"/>
    </source>
</evidence>
<dbReference type="InParanoid" id="F4S7G0"/>
<dbReference type="AlphaFoldDB" id="F4S7G0"/>
<dbReference type="HOGENOM" id="CLU_709952_0_0_1"/>
<dbReference type="eggNOG" id="KOG1012">
    <property type="taxonomic scope" value="Eukaryota"/>
</dbReference>
<evidence type="ECO:0000313" key="4">
    <source>
        <dbReference type="Proteomes" id="UP000001072"/>
    </source>
</evidence>
<protein>
    <recommendedName>
        <fullName evidence="2">C2 domain-containing protein</fullName>
    </recommendedName>
</protein>
<dbReference type="OrthoDB" id="1029639at2759"/>
<feature type="domain" description="C2" evidence="2">
    <location>
        <begin position="348"/>
        <end position="389"/>
    </location>
</feature>
<dbReference type="Gene3D" id="2.60.40.150">
    <property type="entry name" value="C2 domain"/>
    <property type="match status" value="1"/>
</dbReference>
<dbReference type="InterPro" id="IPR000008">
    <property type="entry name" value="C2_dom"/>
</dbReference>
<dbReference type="Proteomes" id="UP000001072">
    <property type="component" value="Unassembled WGS sequence"/>
</dbReference>
<organism evidence="4">
    <name type="scientific">Melampsora larici-populina (strain 98AG31 / pathotype 3-4-7)</name>
    <name type="common">Poplar leaf rust fungus</name>
    <dbReference type="NCBI Taxonomy" id="747676"/>
    <lineage>
        <taxon>Eukaryota</taxon>
        <taxon>Fungi</taxon>
        <taxon>Dikarya</taxon>
        <taxon>Basidiomycota</taxon>
        <taxon>Pucciniomycotina</taxon>
        <taxon>Pucciniomycetes</taxon>
        <taxon>Pucciniales</taxon>
        <taxon>Melampsoraceae</taxon>
        <taxon>Melampsora</taxon>
    </lineage>
</organism>